<reference evidence="12" key="1">
    <citation type="submission" date="2023-07" db="EMBL/GenBank/DDBJ databases">
        <title>A chromosome-level genome assembly of Lolium multiflorum.</title>
        <authorList>
            <person name="Chen Y."/>
            <person name="Copetti D."/>
            <person name="Kolliker R."/>
            <person name="Studer B."/>
        </authorList>
    </citation>
    <scope>NUCLEOTIDE SEQUENCE</scope>
    <source>
        <strain evidence="12">02402/16</strain>
        <tissue evidence="12">Leaf</tissue>
    </source>
</reference>
<evidence type="ECO:0000313" key="11">
    <source>
        <dbReference type="EMBL" id="KAK1573515.1"/>
    </source>
</evidence>
<feature type="non-terminal residue" evidence="12">
    <location>
        <position position="990"/>
    </location>
</feature>
<dbReference type="AlphaFoldDB" id="A0AAD8PNM5"/>
<dbReference type="PANTHER" id="PTHR33064:SF37">
    <property type="entry name" value="RIBONUCLEASE H"/>
    <property type="match status" value="1"/>
</dbReference>
<comment type="caution">
    <text evidence="12">The sequence shown here is derived from an EMBL/GenBank/DDBJ whole genome shotgun (WGS) entry which is preliminary data.</text>
</comment>
<dbReference type="EMBL" id="JAUUTY010000867">
    <property type="protein sequence ID" value="KAK1573520.1"/>
    <property type="molecule type" value="Genomic_DNA"/>
</dbReference>
<dbReference type="InterPro" id="IPR041373">
    <property type="entry name" value="RT_RNaseH"/>
</dbReference>
<keyword evidence="3" id="KW-0548">Nucleotidyltransferase</keyword>
<evidence type="ECO:0000256" key="9">
    <source>
        <dbReference type="SAM" id="Coils"/>
    </source>
</evidence>
<dbReference type="Gene3D" id="3.10.10.10">
    <property type="entry name" value="HIV Type 1 Reverse Transcriptase, subunit A, domain 1"/>
    <property type="match status" value="1"/>
</dbReference>
<keyword evidence="13" id="KW-1185">Reference proteome</keyword>
<dbReference type="SUPFAM" id="SSF56672">
    <property type="entry name" value="DNA/RNA polymerases"/>
    <property type="match status" value="1"/>
</dbReference>
<dbReference type="SMART" id="SM00343">
    <property type="entry name" value="ZnF_C2HC"/>
    <property type="match status" value="1"/>
</dbReference>
<dbReference type="PROSITE" id="PS50878">
    <property type="entry name" value="RT_POL"/>
    <property type="match status" value="1"/>
</dbReference>
<accession>A0AAD8PNM5</accession>
<evidence type="ECO:0000256" key="8">
    <source>
        <dbReference type="ARBA" id="ARBA00022918"/>
    </source>
</evidence>
<dbReference type="InterPro" id="IPR000477">
    <property type="entry name" value="RT_dom"/>
</dbReference>
<dbReference type="InterPro" id="IPR043502">
    <property type="entry name" value="DNA/RNA_pol_sf"/>
</dbReference>
<evidence type="ECO:0000256" key="1">
    <source>
        <dbReference type="ARBA" id="ARBA00022670"/>
    </source>
</evidence>
<evidence type="ECO:0000256" key="4">
    <source>
        <dbReference type="ARBA" id="ARBA00022722"/>
    </source>
</evidence>
<sequence>KETVGLDLNISQAITFVFKKLRKICTNIQAQRSMKRSDYNFCNNIVQIPLTYGQERYKNKKYYKPQRRDNRNFRTKRRYFLRRSDNRAPFLHKRNVRRYDPRKSYDKTCRCFICNSPDHLSRTCPNKDQKRYSSKYEEQEKVLIIDSVNENILVCDDEIKDDESIYSIIETDEVEKQKIEEESSEDELDLIDELAGLKIEMMNQVDCKHDWIRGKGDYNIKCTFCIYYPSQENRSTCNICLKQACASCLKAKNQESRQELEYEPEDEILSSRVRNLENRINKLEVELEELKGCTKNIIHDKFFARCPELVTTIDDSKAEVSTDMSGIKKLHNQLAFNIESYINGTKYIIDEITIRDLSVINNDMILGLQFLQQSLQTTIIHEDGVTFIPHKDNVPYISEARKQRKSLQNGEITKEDEEYFSSDDTPRTCKEDKISNTIEEYFIENACTECIGLQSFSPNWYRDIKSKQDINKIVQRLEDIQIIGEIPMKHWDKNSIVCKINIINPDYIIKTGPIEATPKDIEEFKMHIEELIKLKAIRESRSPHRSAAFIVRNHAEEVRGKSRMVINYKRLNDNTVDDAFNIPNKQEWINRIQGSKYFSKFDLKAGFWQVKMAEESIPWTAFTCPQGHYEWLVMPLGLKNAPALFQRKMQNIFNENQAFILVYVDDLLVFSKSYKEHIAHLETFFRKVEQNGLILSKKKMEICKEKINFLGHEIGEGKIYLQEHIARKILQFPDTMNDKKILQQFLGIVNYARNYIDNLAKLAGPLYAKLRKNGQKYFNSEDIKLVKAIKEKVKYLKPLELPLDDNYLIIETDASQEGWGAILKQKPNKFSAKTEEKICRYASGSYKLKTVNNIDREILAIVHAINAFRLYLGFKEFTVRTDCEAICRYYNQINSKKKMKRGMNFNGMETFSFGAENKLRIFPPNSYKFKPKDHIVLDDMQECILDNLWYQYNNKRDEKGYFLSILNSLSEYFNMINGKIPSPENIEIPE</sequence>
<feature type="coiled-coil region" evidence="9">
    <location>
        <begin position="266"/>
        <end position="293"/>
    </location>
</feature>
<dbReference type="Proteomes" id="UP001231189">
    <property type="component" value="Unassembled WGS sequence"/>
</dbReference>
<keyword evidence="6" id="KW-0255">Endonuclease</keyword>
<dbReference type="GO" id="GO:0004519">
    <property type="term" value="F:endonuclease activity"/>
    <property type="evidence" value="ECO:0007669"/>
    <property type="project" value="UniProtKB-KW"/>
</dbReference>
<evidence type="ECO:0000256" key="5">
    <source>
        <dbReference type="ARBA" id="ARBA00022750"/>
    </source>
</evidence>
<dbReference type="Pfam" id="PF17917">
    <property type="entry name" value="RT_RNaseH"/>
    <property type="match status" value="1"/>
</dbReference>
<dbReference type="GO" id="GO:0003964">
    <property type="term" value="F:RNA-directed DNA polymerase activity"/>
    <property type="evidence" value="ECO:0007669"/>
    <property type="project" value="UniProtKB-KW"/>
</dbReference>
<dbReference type="CDD" id="cd01647">
    <property type="entry name" value="RT_LTR"/>
    <property type="match status" value="1"/>
</dbReference>
<dbReference type="InterPro" id="IPR043128">
    <property type="entry name" value="Rev_trsase/Diguanyl_cyclase"/>
</dbReference>
<dbReference type="GO" id="GO:0003676">
    <property type="term" value="F:nucleic acid binding"/>
    <property type="evidence" value="ECO:0007669"/>
    <property type="project" value="InterPro"/>
</dbReference>
<organism evidence="12 13">
    <name type="scientific">Lolium multiflorum</name>
    <name type="common">Italian ryegrass</name>
    <name type="synonym">Lolium perenne subsp. multiflorum</name>
    <dbReference type="NCBI Taxonomy" id="4521"/>
    <lineage>
        <taxon>Eukaryota</taxon>
        <taxon>Viridiplantae</taxon>
        <taxon>Streptophyta</taxon>
        <taxon>Embryophyta</taxon>
        <taxon>Tracheophyta</taxon>
        <taxon>Spermatophyta</taxon>
        <taxon>Magnoliopsida</taxon>
        <taxon>Liliopsida</taxon>
        <taxon>Poales</taxon>
        <taxon>Poaceae</taxon>
        <taxon>BOP clade</taxon>
        <taxon>Pooideae</taxon>
        <taxon>Poodae</taxon>
        <taxon>Poeae</taxon>
        <taxon>Poeae Chloroplast Group 2 (Poeae type)</taxon>
        <taxon>Loliodinae</taxon>
        <taxon>Loliinae</taxon>
        <taxon>Lolium</taxon>
    </lineage>
</organism>
<name>A0AAD8PNM5_LOLMU</name>
<keyword evidence="4" id="KW-0540">Nuclease</keyword>
<keyword evidence="5" id="KW-0064">Aspartyl protease</keyword>
<evidence type="ECO:0000256" key="6">
    <source>
        <dbReference type="ARBA" id="ARBA00022759"/>
    </source>
</evidence>
<proteinExistence type="predicted"/>
<dbReference type="GO" id="GO:0004190">
    <property type="term" value="F:aspartic-type endopeptidase activity"/>
    <property type="evidence" value="ECO:0007669"/>
    <property type="project" value="UniProtKB-KW"/>
</dbReference>
<dbReference type="EMBL" id="JAUUTY010000867">
    <property type="protein sequence ID" value="KAK1573515.1"/>
    <property type="molecule type" value="Genomic_DNA"/>
</dbReference>
<dbReference type="Pfam" id="PF22909">
    <property type="entry name" value="Caulimovir_coat_dom"/>
    <property type="match status" value="1"/>
</dbReference>
<evidence type="ECO:0000313" key="12">
    <source>
        <dbReference type="EMBL" id="KAK1573520.1"/>
    </source>
</evidence>
<evidence type="ECO:0000259" key="10">
    <source>
        <dbReference type="PROSITE" id="PS50878"/>
    </source>
</evidence>
<dbReference type="GO" id="GO:0006508">
    <property type="term" value="P:proteolysis"/>
    <property type="evidence" value="ECO:0007669"/>
    <property type="project" value="UniProtKB-KW"/>
</dbReference>
<dbReference type="InterPro" id="IPR051320">
    <property type="entry name" value="Viral_Replic_Matur_Polypro"/>
</dbReference>
<dbReference type="InterPro" id="IPR001878">
    <property type="entry name" value="Znf_CCHC"/>
</dbReference>
<keyword evidence="9" id="KW-0175">Coiled coil</keyword>
<evidence type="ECO:0000256" key="7">
    <source>
        <dbReference type="ARBA" id="ARBA00022801"/>
    </source>
</evidence>
<keyword evidence="7" id="KW-0378">Hydrolase</keyword>
<dbReference type="Gene3D" id="3.30.70.270">
    <property type="match status" value="2"/>
</dbReference>
<evidence type="ECO:0000256" key="3">
    <source>
        <dbReference type="ARBA" id="ARBA00022695"/>
    </source>
</evidence>
<evidence type="ECO:0000256" key="2">
    <source>
        <dbReference type="ARBA" id="ARBA00022679"/>
    </source>
</evidence>
<dbReference type="PANTHER" id="PTHR33064">
    <property type="entry name" value="POL PROTEIN"/>
    <property type="match status" value="1"/>
</dbReference>
<keyword evidence="2" id="KW-0808">Transferase</keyword>
<protein>
    <recommendedName>
        <fullName evidence="10">Reverse transcriptase domain-containing protein</fullName>
    </recommendedName>
</protein>
<dbReference type="Pfam" id="PF00078">
    <property type="entry name" value="RVT_1"/>
    <property type="match status" value="1"/>
</dbReference>
<keyword evidence="8" id="KW-0695">RNA-directed DNA polymerase</keyword>
<dbReference type="GO" id="GO:0008270">
    <property type="term" value="F:zinc ion binding"/>
    <property type="evidence" value="ECO:0007669"/>
    <property type="project" value="InterPro"/>
</dbReference>
<gene>
    <name evidence="11" type="ORF">QYE76_017360</name>
    <name evidence="12" type="ORF">QYE76_017365</name>
</gene>
<evidence type="ECO:0000313" key="13">
    <source>
        <dbReference type="Proteomes" id="UP001231189"/>
    </source>
</evidence>
<keyword evidence="1" id="KW-0645">Protease</keyword>
<feature type="domain" description="Reverse transcriptase" evidence="10">
    <location>
        <begin position="531"/>
        <end position="714"/>
    </location>
</feature>
<feature type="non-terminal residue" evidence="12">
    <location>
        <position position="1"/>
    </location>
</feature>